<dbReference type="RefSeq" id="WP_006914464.1">
    <property type="nucleotide sequence ID" value="NZ_AFNV02000015.1"/>
</dbReference>
<keyword evidence="3" id="KW-1185">Reference proteome</keyword>
<dbReference type="EMBL" id="AFNV02000015">
    <property type="protein sequence ID" value="ERJ18822.1"/>
    <property type="molecule type" value="Genomic_DNA"/>
</dbReference>
<comment type="caution">
    <text evidence="2">The sequence shown here is derived from an EMBL/GenBank/DDBJ whole genome shotgun (WGS) entry which is preliminary data.</text>
</comment>
<reference evidence="2 3" key="2">
    <citation type="journal article" date="2013" name="PLoS ONE">
        <title>INDIGO - INtegrated Data Warehouse of MIcrobial GenOmes with Examples from the Red Sea Extremophiles.</title>
        <authorList>
            <person name="Alam I."/>
            <person name="Antunes A."/>
            <person name="Kamau A.A."/>
            <person name="Ba Alawi W."/>
            <person name="Kalkatawi M."/>
            <person name="Stingl U."/>
            <person name="Bajic V.B."/>
        </authorList>
    </citation>
    <scope>NUCLEOTIDE SEQUENCE [LARGE SCALE GENOMIC DNA]</scope>
    <source>
        <strain evidence="2 3">E1L3A</strain>
    </source>
</reference>
<accession>U2EKN5</accession>
<proteinExistence type="predicted"/>
<evidence type="ECO:0000313" key="3">
    <source>
        <dbReference type="Proteomes" id="UP000006242"/>
    </source>
</evidence>
<protein>
    <submittedName>
        <fullName evidence="2">Short domain protein</fullName>
    </submittedName>
</protein>
<dbReference type="OrthoDB" id="1778949at2"/>
<dbReference type="eggNOG" id="ENOG502ZA0Y">
    <property type="taxonomic scope" value="Bacteria"/>
</dbReference>
<dbReference type="Pfam" id="PF09851">
    <property type="entry name" value="SHOCT"/>
    <property type="match status" value="1"/>
</dbReference>
<dbReference type="AlphaFoldDB" id="U2EKN5"/>
<evidence type="ECO:0000259" key="1">
    <source>
        <dbReference type="Pfam" id="PF09851"/>
    </source>
</evidence>
<sequence>MIDSYANGLLDDYAERFGFNLPAVQHLWETVAQGGGDMAMFDHPEFAGPGQWMRGGLIMITEPGNHVLKNRIDALCNELSRLYRERGDAAQPGHRRINAHARAWDTVAVERENWWPAELGEPAAVGEQNQLAYAYFDAARRLAIRRGKRVTLYETGTHRITGVAQSQYEDASDVVFTSQIGEVALAELAQVPSNTEAESAAPAGSSSSDILDALERLGELQRQGVLTEAEFAAKKQVLLARL</sequence>
<organism evidence="2 3">
    <name type="scientific">Salinisphaera shabanensis E1L3A</name>
    <dbReference type="NCBI Taxonomy" id="1033802"/>
    <lineage>
        <taxon>Bacteria</taxon>
        <taxon>Pseudomonadati</taxon>
        <taxon>Pseudomonadota</taxon>
        <taxon>Gammaproteobacteria</taxon>
        <taxon>Salinisphaerales</taxon>
        <taxon>Salinisphaeraceae</taxon>
        <taxon>Salinisphaera</taxon>
    </lineage>
</organism>
<dbReference type="Proteomes" id="UP000006242">
    <property type="component" value="Unassembled WGS sequence"/>
</dbReference>
<dbReference type="STRING" id="1033802.SSPSH_002315"/>
<feature type="domain" description="SHOCT" evidence="1">
    <location>
        <begin position="212"/>
        <end position="239"/>
    </location>
</feature>
<dbReference type="InterPro" id="IPR018649">
    <property type="entry name" value="SHOCT"/>
</dbReference>
<reference evidence="2 3" key="1">
    <citation type="journal article" date="2011" name="J. Bacteriol.">
        <title>Genome sequence of Salinisphaera shabanensis, a gammaproteobacterium from the harsh, variable environment of the brine-seawater interface of the Shaban Deep in the Red Sea.</title>
        <authorList>
            <person name="Antunes A."/>
            <person name="Alam I."/>
            <person name="Bajic V.B."/>
            <person name="Stingl U."/>
        </authorList>
    </citation>
    <scope>NUCLEOTIDE SEQUENCE [LARGE SCALE GENOMIC DNA]</scope>
    <source>
        <strain evidence="2 3">E1L3A</strain>
    </source>
</reference>
<gene>
    <name evidence="2" type="ORF">SSPSH_002315</name>
</gene>
<name>U2EKN5_9GAMM</name>
<evidence type="ECO:0000313" key="2">
    <source>
        <dbReference type="EMBL" id="ERJ18822.1"/>
    </source>
</evidence>